<dbReference type="OMA" id="DLMEIRY"/>
<accession>A0A803MF52</accession>
<gene>
    <name evidence="8" type="primary">LOC110721752</name>
</gene>
<dbReference type="SMART" id="SM00184">
    <property type="entry name" value="RING"/>
    <property type="match status" value="1"/>
</dbReference>
<dbReference type="PROSITE" id="PS50089">
    <property type="entry name" value="ZF_RING_2"/>
    <property type="match status" value="1"/>
</dbReference>
<dbReference type="KEGG" id="cqi:110721752"/>
<dbReference type="GO" id="GO:0061630">
    <property type="term" value="F:ubiquitin protein ligase activity"/>
    <property type="evidence" value="ECO:0007669"/>
    <property type="project" value="UniProtKB-EC"/>
</dbReference>
<protein>
    <recommendedName>
        <fullName evidence="2">RING-type E3 ubiquitin transferase</fullName>
        <ecNumber evidence="2">2.3.2.27</ecNumber>
    </recommendedName>
</protein>
<evidence type="ECO:0000313" key="8">
    <source>
        <dbReference type="EnsemblPlants" id="AUR62028270-RA:cds"/>
    </source>
</evidence>
<dbReference type="InterPro" id="IPR013083">
    <property type="entry name" value="Znf_RING/FYVE/PHD"/>
</dbReference>
<evidence type="ECO:0000313" key="9">
    <source>
        <dbReference type="Proteomes" id="UP000596660"/>
    </source>
</evidence>
<sequence>MSSLSHDYQQLGEPYFDNTPALEDFLVYMEDLMEIRYNRVYLMPLSETRRIATISRFLELHTFIIDGLARDMLADGVIIPTGVVPADESFVASLEIKKASEELANSGEVCSVCLEGWKIGDDVKYSPCKHCFHPGCVDKWFKINHFCPLCRFELPAAKNVRGV</sequence>
<dbReference type="RefSeq" id="XP_021756634.1">
    <property type="nucleotide sequence ID" value="XM_021900942.1"/>
</dbReference>
<keyword evidence="4 6" id="KW-0863">Zinc-finger</keyword>
<dbReference type="AlphaFoldDB" id="A0A803MF52"/>
<dbReference type="GO" id="GO:0016567">
    <property type="term" value="P:protein ubiquitination"/>
    <property type="evidence" value="ECO:0007669"/>
    <property type="project" value="TreeGrafter"/>
</dbReference>
<dbReference type="PANTHER" id="PTHR15710">
    <property type="entry name" value="E3 UBIQUITIN-PROTEIN LIGASE PRAJA"/>
    <property type="match status" value="1"/>
</dbReference>
<evidence type="ECO:0000256" key="3">
    <source>
        <dbReference type="ARBA" id="ARBA00022723"/>
    </source>
</evidence>
<proteinExistence type="predicted"/>
<dbReference type="Gramene" id="AUR62028270-RA">
    <property type="protein sequence ID" value="AUR62028270-RA:cds"/>
    <property type="gene ID" value="AUR62028270"/>
</dbReference>
<comment type="catalytic activity">
    <reaction evidence="1">
        <text>S-ubiquitinyl-[E2 ubiquitin-conjugating enzyme]-L-cysteine + [acceptor protein]-L-lysine = [E2 ubiquitin-conjugating enzyme]-L-cysteine + N(6)-ubiquitinyl-[acceptor protein]-L-lysine.</text>
        <dbReference type="EC" id="2.3.2.27"/>
    </reaction>
</comment>
<evidence type="ECO:0000256" key="4">
    <source>
        <dbReference type="ARBA" id="ARBA00022771"/>
    </source>
</evidence>
<keyword evidence="3" id="KW-0479">Metal-binding</keyword>
<feature type="domain" description="RING-type" evidence="7">
    <location>
        <begin position="110"/>
        <end position="151"/>
    </location>
</feature>
<keyword evidence="9" id="KW-1185">Reference proteome</keyword>
<dbReference type="Gene3D" id="3.30.40.10">
    <property type="entry name" value="Zinc/RING finger domain, C3HC4 (zinc finger)"/>
    <property type="match status" value="1"/>
</dbReference>
<evidence type="ECO:0000259" key="7">
    <source>
        <dbReference type="PROSITE" id="PS50089"/>
    </source>
</evidence>
<dbReference type="Proteomes" id="UP000596660">
    <property type="component" value="Unplaced"/>
</dbReference>
<organism evidence="8 9">
    <name type="scientific">Chenopodium quinoa</name>
    <name type="common">Quinoa</name>
    <dbReference type="NCBI Taxonomy" id="63459"/>
    <lineage>
        <taxon>Eukaryota</taxon>
        <taxon>Viridiplantae</taxon>
        <taxon>Streptophyta</taxon>
        <taxon>Embryophyta</taxon>
        <taxon>Tracheophyta</taxon>
        <taxon>Spermatophyta</taxon>
        <taxon>Magnoliopsida</taxon>
        <taxon>eudicotyledons</taxon>
        <taxon>Gunneridae</taxon>
        <taxon>Pentapetalae</taxon>
        <taxon>Caryophyllales</taxon>
        <taxon>Chenopodiaceae</taxon>
        <taxon>Chenopodioideae</taxon>
        <taxon>Atripliceae</taxon>
        <taxon>Chenopodium</taxon>
    </lineage>
</organism>
<name>A0A803MF52_CHEQI</name>
<dbReference type="Pfam" id="PF13639">
    <property type="entry name" value="zf-RING_2"/>
    <property type="match status" value="1"/>
</dbReference>
<dbReference type="EnsemblPlants" id="AUR62028270-RA">
    <property type="protein sequence ID" value="AUR62028270-RA:cds"/>
    <property type="gene ID" value="AUR62028270"/>
</dbReference>
<dbReference type="GO" id="GO:0008270">
    <property type="term" value="F:zinc ion binding"/>
    <property type="evidence" value="ECO:0007669"/>
    <property type="project" value="UniProtKB-KW"/>
</dbReference>
<keyword evidence="5" id="KW-0862">Zinc</keyword>
<evidence type="ECO:0000256" key="1">
    <source>
        <dbReference type="ARBA" id="ARBA00000900"/>
    </source>
</evidence>
<evidence type="ECO:0000256" key="5">
    <source>
        <dbReference type="ARBA" id="ARBA00022833"/>
    </source>
</evidence>
<evidence type="ECO:0000256" key="2">
    <source>
        <dbReference type="ARBA" id="ARBA00012483"/>
    </source>
</evidence>
<reference evidence="8" key="1">
    <citation type="journal article" date="2017" name="Nature">
        <title>The genome of Chenopodium quinoa.</title>
        <authorList>
            <person name="Jarvis D.E."/>
            <person name="Ho Y.S."/>
            <person name="Lightfoot D.J."/>
            <person name="Schmoeckel S.M."/>
            <person name="Li B."/>
            <person name="Borm T.J.A."/>
            <person name="Ohyanagi H."/>
            <person name="Mineta K."/>
            <person name="Michell C.T."/>
            <person name="Saber N."/>
            <person name="Kharbatia N.M."/>
            <person name="Rupper R.R."/>
            <person name="Sharp A.R."/>
            <person name="Dally N."/>
            <person name="Boughton B.A."/>
            <person name="Woo Y.H."/>
            <person name="Gao G."/>
            <person name="Schijlen E.G.W.M."/>
            <person name="Guo X."/>
            <person name="Momin A.A."/>
            <person name="Negrao S."/>
            <person name="Al-Babili S."/>
            <person name="Gehring C."/>
            <person name="Roessner U."/>
            <person name="Jung C."/>
            <person name="Murphy K."/>
            <person name="Arold S.T."/>
            <person name="Gojobori T."/>
            <person name="van der Linden C.G."/>
            <person name="van Loo E.N."/>
            <person name="Jellen E.N."/>
            <person name="Maughan P.J."/>
            <person name="Tester M."/>
        </authorList>
    </citation>
    <scope>NUCLEOTIDE SEQUENCE [LARGE SCALE GENOMIC DNA]</scope>
    <source>
        <strain evidence="8">cv. PI 614886</strain>
    </source>
</reference>
<dbReference type="SUPFAM" id="SSF57850">
    <property type="entry name" value="RING/U-box"/>
    <property type="match status" value="1"/>
</dbReference>
<dbReference type="GeneID" id="110721752"/>
<dbReference type="OrthoDB" id="4348522at2759"/>
<reference evidence="8" key="2">
    <citation type="submission" date="2021-03" db="UniProtKB">
        <authorList>
            <consortium name="EnsemblPlants"/>
        </authorList>
    </citation>
    <scope>IDENTIFICATION</scope>
</reference>
<dbReference type="PANTHER" id="PTHR15710:SF217">
    <property type="entry name" value="E3 UBIQUITIN-PROTEIN LIGASE RDUF2"/>
    <property type="match status" value="1"/>
</dbReference>
<dbReference type="InterPro" id="IPR001841">
    <property type="entry name" value="Znf_RING"/>
</dbReference>
<dbReference type="GO" id="GO:0005737">
    <property type="term" value="C:cytoplasm"/>
    <property type="evidence" value="ECO:0007669"/>
    <property type="project" value="TreeGrafter"/>
</dbReference>
<evidence type="ECO:0000256" key="6">
    <source>
        <dbReference type="PROSITE-ProRule" id="PRU00175"/>
    </source>
</evidence>
<dbReference type="EC" id="2.3.2.27" evidence="2"/>